<name>A0A453APW7_AEGTS</name>
<evidence type="ECO:0000259" key="2">
    <source>
        <dbReference type="Pfam" id="PF13962"/>
    </source>
</evidence>
<feature type="transmembrane region" description="Helical" evidence="1">
    <location>
        <begin position="180"/>
        <end position="200"/>
    </location>
</feature>
<accession>A0A453APW7</accession>
<reference evidence="3" key="4">
    <citation type="submission" date="2019-03" db="UniProtKB">
        <authorList>
            <consortium name="EnsemblPlants"/>
        </authorList>
    </citation>
    <scope>IDENTIFICATION</scope>
</reference>
<organism evidence="3 4">
    <name type="scientific">Aegilops tauschii subsp. strangulata</name>
    <name type="common">Goatgrass</name>
    <dbReference type="NCBI Taxonomy" id="200361"/>
    <lineage>
        <taxon>Eukaryota</taxon>
        <taxon>Viridiplantae</taxon>
        <taxon>Streptophyta</taxon>
        <taxon>Embryophyta</taxon>
        <taxon>Tracheophyta</taxon>
        <taxon>Spermatophyta</taxon>
        <taxon>Magnoliopsida</taxon>
        <taxon>Liliopsida</taxon>
        <taxon>Poales</taxon>
        <taxon>Poaceae</taxon>
        <taxon>BOP clade</taxon>
        <taxon>Pooideae</taxon>
        <taxon>Triticodae</taxon>
        <taxon>Triticeae</taxon>
        <taxon>Triticinae</taxon>
        <taxon>Aegilops</taxon>
    </lineage>
</organism>
<evidence type="ECO:0000256" key="1">
    <source>
        <dbReference type="SAM" id="Phobius"/>
    </source>
</evidence>
<reference evidence="4" key="1">
    <citation type="journal article" date="2014" name="Science">
        <title>Ancient hybridizations among the ancestral genomes of bread wheat.</title>
        <authorList>
            <consortium name="International Wheat Genome Sequencing Consortium,"/>
            <person name="Marcussen T."/>
            <person name="Sandve S.R."/>
            <person name="Heier L."/>
            <person name="Spannagl M."/>
            <person name="Pfeifer M."/>
            <person name="Jakobsen K.S."/>
            <person name="Wulff B.B."/>
            <person name="Steuernagel B."/>
            <person name="Mayer K.F."/>
            <person name="Olsen O.A."/>
        </authorList>
    </citation>
    <scope>NUCLEOTIDE SEQUENCE [LARGE SCALE GENOMIC DNA]</scope>
    <source>
        <strain evidence="4">cv. AL8/78</strain>
    </source>
</reference>
<reference evidence="3" key="3">
    <citation type="journal article" date="2017" name="Nature">
        <title>Genome sequence of the progenitor of the wheat D genome Aegilops tauschii.</title>
        <authorList>
            <person name="Luo M.C."/>
            <person name="Gu Y.Q."/>
            <person name="Puiu D."/>
            <person name="Wang H."/>
            <person name="Twardziok S.O."/>
            <person name="Deal K.R."/>
            <person name="Huo N."/>
            <person name="Zhu T."/>
            <person name="Wang L."/>
            <person name="Wang Y."/>
            <person name="McGuire P.E."/>
            <person name="Liu S."/>
            <person name="Long H."/>
            <person name="Ramasamy R.K."/>
            <person name="Rodriguez J.C."/>
            <person name="Van S.L."/>
            <person name="Yuan L."/>
            <person name="Wang Z."/>
            <person name="Xia Z."/>
            <person name="Xiao L."/>
            <person name="Anderson O.D."/>
            <person name="Ouyang S."/>
            <person name="Liang Y."/>
            <person name="Zimin A.V."/>
            <person name="Pertea G."/>
            <person name="Qi P."/>
            <person name="Bennetzen J.L."/>
            <person name="Dai X."/>
            <person name="Dawson M.W."/>
            <person name="Muller H.G."/>
            <person name="Kugler K."/>
            <person name="Rivarola-Duarte L."/>
            <person name="Spannagl M."/>
            <person name="Mayer K.F.X."/>
            <person name="Lu F.H."/>
            <person name="Bevan M.W."/>
            <person name="Leroy P."/>
            <person name="Li P."/>
            <person name="You F.M."/>
            <person name="Sun Q."/>
            <person name="Liu Z."/>
            <person name="Lyons E."/>
            <person name="Wicker T."/>
            <person name="Salzberg S.L."/>
            <person name="Devos K.M."/>
            <person name="Dvorak J."/>
        </authorList>
    </citation>
    <scope>NUCLEOTIDE SEQUENCE [LARGE SCALE GENOMIC DNA]</scope>
    <source>
        <strain evidence="3">cv. AL8/78</strain>
    </source>
</reference>
<dbReference type="Pfam" id="PF13962">
    <property type="entry name" value="PGG"/>
    <property type="match status" value="1"/>
</dbReference>
<reference evidence="3" key="5">
    <citation type="journal article" date="2021" name="G3 (Bethesda)">
        <title>Aegilops tauschii genome assembly Aet v5.0 features greater sequence contiguity and improved annotation.</title>
        <authorList>
            <person name="Wang L."/>
            <person name="Zhu T."/>
            <person name="Rodriguez J.C."/>
            <person name="Deal K.R."/>
            <person name="Dubcovsky J."/>
            <person name="McGuire P.E."/>
            <person name="Lux T."/>
            <person name="Spannagl M."/>
            <person name="Mayer K.F.X."/>
            <person name="Baldrich P."/>
            <person name="Meyers B.C."/>
            <person name="Huo N."/>
            <person name="Gu Y.Q."/>
            <person name="Zhou H."/>
            <person name="Devos K.M."/>
            <person name="Bennetzen J.L."/>
            <person name="Unver T."/>
            <person name="Budak H."/>
            <person name="Gulick P.J."/>
            <person name="Galiba G."/>
            <person name="Kalapos B."/>
            <person name="Nelson D.R."/>
            <person name="Li P."/>
            <person name="You F.M."/>
            <person name="Luo M.C."/>
            <person name="Dvorak J."/>
        </authorList>
    </citation>
    <scope>NUCLEOTIDE SEQUENCE [LARGE SCALE GENOMIC DNA]</scope>
    <source>
        <strain evidence="3">cv. AL8/78</strain>
    </source>
</reference>
<dbReference type="GO" id="GO:0016020">
    <property type="term" value="C:membrane"/>
    <property type="evidence" value="ECO:0007669"/>
    <property type="project" value="TreeGrafter"/>
</dbReference>
<dbReference type="STRING" id="200361.A0A453APW7"/>
<feature type="domain" description="PGG" evidence="2">
    <location>
        <begin position="92"/>
        <end position="202"/>
    </location>
</feature>
<feature type="transmembrane region" description="Helical" evidence="1">
    <location>
        <begin position="206"/>
        <end position="229"/>
    </location>
</feature>
<dbReference type="Gramene" id="AET2Gv20221600.1">
    <property type="protein sequence ID" value="AET2Gv20221600.1"/>
    <property type="gene ID" value="AET2Gv20221600"/>
</dbReference>
<dbReference type="Proteomes" id="UP000015105">
    <property type="component" value="Chromosome 2D"/>
</dbReference>
<keyword evidence="4" id="KW-1185">Reference proteome</keyword>
<dbReference type="PANTHER" id="PTHR24177:SF317">
    <property type="entry name" value="EXPRESSED PROTEIN"/>
    <property type="match status" value="1"/>
</dbReference>
<dbReference type="PANTHER" id="PTHR24177">
    <property type="entry name" value="CASKIN"/>
    <property type="match status" value="1"/>
</dbReference>
<protein>
    <recommendedName>
        <fullName evidence="2">PGG domain-containing protein</fullName>
    </recommendedName>
</protein>
<dbReference type="EnsemblPlants" id="AET2Gv20221600.1">
    <property type="protein sequence ID" value="AET2Gv20221600.1"/>
    <property type="gene ID" value="AET2Gv20221600"/>
</dbReference>
<proteinExistence type="predicted"/>
<keyword evidence="1" id="KW-0812">Transmembrane</keyword>
<keyword evidence="1" id="KW-0472">Membrane</keyword>
<dbReference type="InterPro" id="IPR026961">
    <property type="entry name" value="PGG_dom"/>
</dbReference>
<keyword evidence="1" id="KW-1133">Transmembrane helix</keyword>
<evidence type="ECO:0000313" key="3">
    <source>
        <dbReference type="EnsemblPlants" id="AET2Gv20221600.1"/>
    </source>
</evidence>
<feature type="transmembrane region" description="Helical" evidence="1">
    <location>
        <begin position="99"/>
        <end position="118"/>
    </location>
</feature>
<reference evidence="4" key="2">
    <citation type="journal article" date="2017" name="Nat. Plants">
        <title>The Aegilops tauschii genome reveals multiple impacts of transposons.</title>
        <authorList>
            <person name="Zhao G."/>
            <person name="Zou C."/>
            <person name="Li K."/>
            <person name="Wang K."/>
            <person name="Li T."/>
            <person name="Gao L."/>
            <person name="Zhang X."/>
            <person name="Wang H."/>
            <person name="Yang Z."/>
            <person name="Liu X."/>
            <person name="Jiang W."/>
            <person name="Mao L."/>
            <person name="Kong X."/>
            <person name="Jiao Y."/>
            <person name="Jia J."/>
        </authorList>
    </citation>
    <scope>NUCLEOTIDE SEQUENCE [LARGE SCALE GENOMIC DNA]</scope>
    <source>
        <strain evidence="4">cv. AL8/78</strain>
    </source>
</reference>
<evidence type="ECO:0000313" key="4">
    <source>
        <dbReference type="Proteomes" id="UP000015105"/>
    </source>
</evidence>
<dbReference type="AlphaFoldDB" id="A0A453APW7"/>
<sequence>MYDPKYTNFWLVWASFLPSRPASVQIRVRVPAGRSCVPLRRHPCRGLHVRSVAGSPGMEPAEKVEQCAPSWLKELFEHPEKGGEEAADVERTLEKRQKLLLLLEILAASLTYQAGMSLPGGFWQESKLGHVAGDPVLNDNYPRRYVAFFYRNATAFVASLGVIMLLVNRKLLATGIRSRALRVCVILDLVGLMGAFAAGSCRKVSTSIYVLVLTFAVLLCIALQVTLVLSETA</sequence>
<feature type="transmembrane region" description="Helical" evidence="1">
    <location>
        <begin position="148"/>
        <end position="168"/>
    </location>
</feature>